<feature type="transmembrane region" description="Helical" evidence="6">
    <location>
        <begin position="147"/>
        <end position="172"/>
    </location>
</feature>
<dbReference type="PANTHER" id="PTHR30086:SF20">
    <property type="entry name" value="ARGININE EXPORTER PROTEIN ARGO-RELATED"/>
    <property type="match status" value="1"/>
</dbReference>
<evidence type="ECO:0000256" key="5">
    <source>
        <dbReference type="ARBA" id="ARBA00023136"/>
    </source>
</evidence>
<sequence length="206" mass="22707">MYQAFIHGFLLAFGLVLPLGIQNVFIFNQGAIQPRLWRAYPAVLTAAACDALLILLAVTGVSLLVLQFTWLETILFGVGFFFLCYMGLTLWKSVSPEMDSHRSAERFPAKRQILFTVSVSLLNPHAILDTVGVIGTSSLTYQGSEKWVFTLASILVSFIWFISLAAAGRLVGSFDSSGKWMIRLNRASALLIWGMALWLGGRLITA</sequence>
<dbReference type="Proteomes" id="UP001595843">
    <property type="component" value="Unassembled WGS sequence"/>
</dbReference>
<feature type="transmembrane region" description="Helical" evidence="6">
    <location>
        <begin position="74"/>
        <end position="91"/>
    </location>
</feature>
<proteinExistence type="predicted"/>
<dbReference type="InterPro" id="IPR001123">
    <property type="entry name" value="LeuE-type"/>
</dbReference>
<name>A0ABV8JBT5_9BACL</name>
<feature type="transmembrane region" description="Helical" evidence="6">
    <location>
        <begin position="39"/>
        <end position="68"/>
    </location>
</feature>
<comment type="subcellular location">
    <subcellularLocation>
        <location evidence="1">Cell membrane</location>
        <topology evidence="1">Multi-pass membrane protein</topology>
    </subcellularLocation>
</comment>
<feature type="transmembrane region" description="Helical" evidence="6">
    <location>
        <begin position="184"/>
        <end position="204"/>
    </location>
</feature>
<reference evidence="8" key="1">
    <citation type="journal article" date="2019" name="Int. J. Syst. Evol. Microbiol.">
        <title>The Global Catalogue of Microorganisms (GCM) 10K type strain sequencing project: providing services to taxonomists for standard genome sequencing and annotation.</title>
        <authorList>
            <consortium name="The Broad Institute Genomics Platform"/>
            <consortium name="The Broad Institute Genome Sequencing Center for Infectious Disease"/>
            <person name="Wu L."/>
            <person name="Ma J."/>
        </authorList>
    </citation>
    <scope>NUCLEOTIDE SEQUENCE [LARGE SCALE GENOMIC DNA]</scope>
    <source>
        <strain evidence="8">IBRC-M 10813</strain>
    </source>
</reference>
<evidence type="ECO:0000256" key="2">
    <source>
        <dbReference type="ARBA" id="ARBA00022475"/>
    </source>
</evidence>
<keyword evidence="2" id="KW-1003">Cell membrane</keyword>
<evidence type="ECO:0000256" key="4">
    <source>
        <dbReference type="ARBA" id="ARBA00022989"/>
    </source>
</evidence>
<feature type="transmembrane region" description="Helical" evidence="6">
    <location>
        <begin position="112"/>
        <end position="135"/>
    </location>
</feature>
<keyword evidence="8" id="KW-1185">Reference proteome</keyword>
<feature type="transmembrane region" description="Helical" evidence="6">
    <location>
        <begin position="6"/>
        <end position="27"/>
    </location>
</feature>
<gene>
    <name evidence="7" type="ORF">ACFOUO_05335</name>
</gene>
<protein>
    <submittedName>
        <fullName evidence="7">LysE/ArgO family amino acid transporter</fullName>
    </submittedName>
</protein>
<comment type="caution">
    <text evidence="7">The sequence shown here is derived from an EMBL/GenBank/DDBJ whole genome shotgun (WGS) entry which is preliminary data.</text>
</comment>
<keyword evidence="5 6" id="KW-0472">Membrane</keyword>
<keyword evidence="3 6" id="KW-0812">Transmembrane</keyword>
<dbReference type="RefSeq" id="WP_380702895.1">
    <property type="nucleotide sequence ID" value="NZ_JBHSAP010000007.1"/>
</dbReference>
<organism evidence="7 8">
    <name type="scientific">Salinithrix halophila</name>
    <dbReference type="NCBI Taxonomy" id="1485204"/>
    <lineage>
        <taxon>Bacteria</taxon>
        <taxon>Bacillati</taxon>
        <taxon>Bacillota</taxon>
        <taxon>Bacilli</taxon>
        <taxon>Bacillales</taxon>
        <taxon>Thermoactinomycetaceae</taxon>
        <taxon>Salinithrix</taxon>
    </lineage>
</organism>
<evidence type="ECO:0000256" key="3">
    <source>
        <dbReference type="ARBA" id="ARBA00022692"/>
    </source>
</evidence>
<evidence type="ECO:0000313" key="8">
    <source>
        <dbReference type="Proteomes" id="UP001595843"/>
    </source>
</evidence>
<evidence type="ECO:0000256" key="6">
    <source>
        <dbReference type="SAM" id="Phobius"/>
    </source>
</evidence>
<dbReference type="Pfam" id="PF01810">
    <property type="entry name" value="LysE"/>
    <property type="match status" value="1"/>
</dbReference>
<evidence type="ECO:0000256" key="1">
    <source>
        <dbReference type="ARBA" id="ARBA00004651"/>
    </source>
</evidence>
<accession>A0ABV8JBT5</accession>
<evidence type="ECO:0000313" key="7">
    <source>
        <dbReference type="EMBL" id="MFC4076231.1"/>
    </source>
</evidence>
<dbReference type="EMBL" id="JBHSAP010000007">
    <property type="protein sequence ID" value="MFC4076231.1"/>
    <property type="molecule type" value="Genomic_DNA"/>
</dbReference>
<keyword evidence="4 6" id="KW-1133">Transmembrane helix</keyword>
<dbReference type="PANTHER" id="PTHR30086">
    <property type="entry name" value="ARGININE EXPORTER PROTEIN ARGO"/>
    <property type="match status" value="1"/>
</dbReference>